<keyword evidence="2" id="KW-1133">Transmembrane helix</keyword>
<keyword evidence="2" id="KW-0472">Membrane</keyword>
<feature type="region of interest" description="Disordered" evidence="1">
    <location>
        <begin position="596"/>
        <end position="658"/>
    </location>
</feature>
<evidence type="ECO:0000313" key="4">
    <source>
        <dbReference type="Proteomes" id="UP000823561"/>
    </source>
</evidence>
<feature type="compositionally biased region" description="Basic and acidic residues" evidence="1">
    <location>
        <begin position="614"/>
        <end position="644"/>
    </location>
</feature>
<dbReference type="GO" id="GO:0000164">
    <property type="term" value="C:protein phosphatase type 1 complex"/>
    <property type="evidence" value="ECO:0007669"/>
    <property type="project" value="TreeGrafter"/>
</dbReference>
<name>A0AAV6G226_9TELE</name>
<dbReference type="Gene3D" id="2.60.40.2440">
    <property type="entry name" value="Carbohydrate binding type-21 domain"/>
    <property type="match status" value="1"/>
</dbReference>
<feature type="compositionally biased region" description="Acidic residues" evidence="1">
    <location>
        <begin position="603"/>
        <end position="613"/>
    </location>
</feature>
<accession>A0AAV6G226</accession>
<gene>
    <name evidence="3" type="ORF">AALO_G00222590</name>
</gene>
<protein>
    <recommendedName>
        <fullName evidence="5">Protein phosphatase 1 regulatory subunit 3A</fullName>
    </recommendedName>
</protein>
<dbReference type="EMBL" id="JADWDJ010000017">
    <property type="protein sequence ID" value="KAG5267515.1"/>
    <property type="molecule type" value="Genomic_DNA"/>
</dbReference>
<dbReference type="Proteomes" id="UP000823561">
    <property type="component" value="Chromosome 17"/>
</dbReference>
<evidence type="ECO:0000313" key="3">
    <source>
        <dbReference type="EMBL" id="KAG5267515.1"/>
    </source>
</evidence>
<feature type="region of interest" description="Disordered" evidence="1">
    <location>
        <begin position="795"/>
        <end position="815"/>
    </location>
</feature>
<feature type="compositionally biased region" description="Basic and acidic residues" evidence="1">
    <location>
        <begin position="47"/>
        <end position="63"/>
    </location>
</feature>
<evidence type="ECO:0008006" key="5">
    <source>
        <dbReference type="Google" id="ProtNLM"/>
    </source>
</evidence>
<dbReference type="GO" id="GO:0008157">
    <property type="term" value="F:protein phosphatase 1 binding"/>
    <property type="evidence" value="ECO:0007669"/>
    <property type="project" value="TreeGrafter"/>
</dbReference>
<proteinExistence type="predicted"/>
<dbReference type="GO" id="GO:2001069">
    <property type="term" value="F:glycogen binding"/>
    <property type="evidence" value="ECO:0007669"/>
    <property type="project" value="TreeGrafter"/>
</dbReference>
<feature type="region of interest" description="Disordered" evidence="1">
    <location>
        <begin position="444"/>
        <end position="474"/>
    </location>
</feature>
<sequence>MVPPFEPEGLRVEFCLRYETAAGNFWESNNGMNYVLYCRKRDHGGIEEKGTKSVKNKEKETKPKGKRSCLKASGKKIQPEAYAAEATEEIPDSVSHKAAHKDTRKAVDYTDRYASEECLQKTLVDSRRSRRRARIANVKDYFAQKETEAQLGHFGGEKNSHPSLTPEYKEETWSNATATTELLRNEYANTGVDKGQVLTYHEIPLQSLSWDRNSVQENITRIPGHQDLCNGAILEHQSETTQNEFDISTQGVHHSVSKNNTINAVEELNSHSQPQSSLDQSCSAVQPAGISELVQVQTETEASVQDIFRPRASTHVTVASSSSSMEEAQESARHVIGDPECDAQEGNPALSRAGRRSEFECVSRAASLADYELKALEPDDHKALHRLSSPDQSPLTQGSHGLKQVTSQARVRSGEAESEAMSSEEVTAWATLAPAVQPATLPTTAGTAQTAEHEVPQAPARVPPQESAQSSAEITPEAMASMETIRKTAAESTVMALGQIEGEMTAIALVIDANKAHAMEPATTQVPSLLKPQDMIAGVSSGPWEGESKGGCELSVNTMAKVGGGGESQDHVSPTTGDETVTFTDADEEVVCERAHPMRPREEVEEEEEEEEEMVMKSREGRGEHPFKILNEREESGEAKRDTIGEEEGDSSQEMSRFKEPVSVVFETDRLECTVSNERRRRRDHDVEDWKDEMEKCLGVGREQGSISEPALYEQFTKATRGHQRIEHQRKSDSEMLSEAFERMLEERCPTGDDSPAPALYEQFTKATRGLEIQHQRKSDSEMLSEAFERMLEERCPTGDDSPAPADSVWSGEEEQGNAMLAQGSEELLDVSPNVCIEGGSNDSMPVHSIITLLDEQVTQDPHVPIPTPKQTLCSIQTTLGGRDPFLFHSDETSPVLQVGAATWSTCAISGPLGDGHEIEVVLRHRRSAQPAEHLQSPLEETEIHAQFPGIGASSSSSDVDSPAPLSLWLSGFCSSLGHMSRAALYAVLFAMFFLTAFVCDLPVCLAIYLFSLCWWWCHGERQPLPGSKGVD</sequence>
<organism evidence="3 4">
    <name type="scientific">Alosa alosa</name>
    <name type="common">allis shad</name>
    <dbReference type="NCBI Taxonomy" id="278164"/>
    <lineage>
        <taxon>Eukaryota</taxon>
        <taxon>Metazoa</taxon>
        <taxon>Chordata</taxon>
        <taxon>Craniata</taxon>
        <taxon>Vertebrata</taxon>
        <taxon>Euteleostomi</taxon>
        <taxon>Actinopterygii</taxon>
        <taxon>Neopterygii</taxon>
        <taxon>Teleostei</taxon>
        <taxon>Clupei</taxon>
        <taxon>Clupeiformes</taxon>
        <taxon>Clupeoidei</taxon>
        <taxon>Clupeidae</taxon>
        <taxon>Alosa</taxon>
    </lineage>
</organism>
<reference evidence="3 4" key="1">
    <citation type="submission" date="2020-10" db="EMBL/GenBank/DDBJ databases">
        <title>Chromosome-scale genome assembly of the Allis shad, Alosa alosa.</title>
        <authorList>
            <person name="Margot Z."/>
            <person name="Christophe K."/>
            <person name="Cabau C."/>
            <person name="Louis A."/>
            <person name="Berthelot C."/>
            <person name="Parey E."/>
            <person name="Roest Crollius H."/>
            <person name="Montfort J."/>
            <person name="Robinson-Rechavi M."/>
            <person name="Bucao C."/>
            <person name="Bouchez O."/>
            <person name="Gislard M."/>
            <person name="Lluch J."/>
            <person name="Milhes M."/>
            <person name="Lampietro C."/>
            <person name="Lopez Roques C."/>
            <person name="Donnadieu C."/>
            <person name="Braasch I."/>
            <person name="Desvignes T."/>
            <person name="Postlethwait J."/>
            <person name="Bobe J."/>
            <person name="Guiguen Y."/>
        </authorList>
    </citation>
    <scope>NUCLEOTIDE SEQUENCE [LARGE SCALE GENOMIC DNA]</scope>
    <source>
        <strain evidence="3">M-15738</strain>
        <tissue evidence="3">Blood</tissue>
    </source>
</reference>
<evidence type="ECO:0000256" key="1">
    <source>
        <dbReference type="SAM" id="MobiDB-lite"/>
    </source>
</evidence>
<evidence type="ECO:0000256" key="2">
    <source>
        <dbReference type="SAM" id="Phobius"/>
    </source>
</evidence>
<feature type="region of interest" description="Disordered" evidence="1">
    <location>
        <begin position="384"/>
        <end position="425"/>
    </location>
</feature>
<dbReference type="AlphaFoldDB" id="A0AAV6G226"/>
<feature type="region of interest" description="Disordered" evidence="1">
    <location>
        <begin position="318"/>
        <end position="357"/>
    </location>
</feature>
<comment type="caution">
    <text evidence="3">The sequence shown here is derived from an EMBL/GenBank/DDBJ whole genome shotgun (WGS) entry which is preliminary data.</text>
</comment>
<dbReference type="PANTHER" id="PTHR12307">
    <property type="entry name" value="PROTEIN PHOSPHATASE 1 REGULATORY SUBUNIT"/>
    <property type="match status" value="1"/>
</dbReference>
<feature type="compositionally biased region" description="Polar residues" evidence="1">
    <location>
        <begin position="389"/>
        <end position="410"/>
    </location>
</feature>
<feature type="region of interest" description="Disordered" evidence="1">
    <location>
        <begin position="47"/>
        <end position="73"/>
    </location>
</feature>
<dbReference type="PANTHER" id="PTHR12307:SF2">
    <property type="entry name" value="PROTEIN PHOSPHATASE 1 REGULATORY SUBUNIT 3A"/>
    <property type="match status" value="1"/>
</dbReference>
<dbReference type="GO" id="GO:0005979">
    <property type="term" value="P:regulation of glycogen biosynthetic process"/>
    <property type="evidence" value="ECO:0007669"/>
    <property type="project" value="TreeGrafter"/>
</dbReference>
<dbReference type="InterPro" id="IPR038175">
    <property type="entry name" value="CBM21_dom_sf"/>
</dbReference>
<dbReference type="InterPro" id="IPR050782">
    <property type="entry name" value="PP1_regulatory_subunit_3"/>
</dbReference>
<keyword evidence="4" id="KW-1185">Reference proteome</keyword>
<keyword evidence="2" id="KW-0812">Transmembrane</keyword>
<feature type="transmembrane region" description="Helical" evidence="2">
    <location>
        <begin position="984"/>
        <end position="1017"/>
    </location>
</feature>